<feature type="transmembrane region" description="Helical" evidence="5">
    <location>
        <begin position="54"/>
        <end position="70"/>
    </location>
</feature>
<evidence type="ECO:0000313" key="7">
    <source>
        <dbReference type="Proteomes" id="UP000253410"/>
    </source>
</evidence>
<comment type="caution">
    <text evidence="6">The sequence shown here is derived from an EMBL/GenBank/DDBJ whole genome shotgun (WGS) entry which is preliminary data.</text>
</comment>
<keyword evidence="3 5" id="KW-1133">Transmembrane helix</keyword>
<accession>A0A365XWA8</accession>
<dbReference type="Pfam" id="PF13564">
    <property type="entry name" value="DoxX_2"/>
    <property type="match status" value="1"/>
</dbReference>
<sequence>MTTSITPSKSARLTGRIISILVILFALVDAVMKVFKAGPSMEGSTALGWPADQVQFIGILLLIGTILYAIPRTAILGAIIITAYLGGAVAIMVRVAQPYWFPVLFGILTWAALYLQDTGLRNMIPMRKD</sequence>
<comment type="subcellular location">
    <subcellularLocation>
        <location evidence="1">Membrane</location>
        <topology evidence="1">Multi-pass membrane protein</topology>
    </subcellularLocation>
</comment>
<gene>
    <name evidence="6" type="ORF">DF182_29730</name>
</gene>
<protein>
    <submittedName>
        <fullName evidence="6">DoxX family protein</fullName>
    </submittedName>
</protein>
<evidence type="ECO:0000256" key="5">
    <source>
        <dbReference type="SAM" id="Phobius"/>
    </source>
</evidence>
<keyword evidence="2 5" id="KW-0812">Transmembrane</keyword>
<evidence type="ECO:0000256" key="3">
    <source>
        <dbReference type="ARBA" id="ARBA00022989"/>
    </source>
</evidence>
<evidence type="ECO:0000313" key="6">
    <source>
        <dbReference type="EMBL" id="RBL90636.1"/>
    </source>
</evidence>
<feature type="transmembrane region" description="Helical" evidence="5">
    <location>
        <begin position="75"/>
        <end position="93"/>
    </location>
</feature>
<dbReference type="Proteomes" id="UP000253410">
    <property type="component" value="Unassembled WGS sequence"/>
</dbReference>
<evidence type="ECO:0000256" key="2">
    <source>
        <dbReference type="ARBA" id="ARBA00022692"/>
    </source>
</evidence>
<dbReference type="GO" id="GO:0016020">
    <property type="term" value="C:membrane"/>
    <property type="evidence" value="ECO:0007669"/>
    <property type="project" value="UniProtKB-SubCell"/>
</dbReference>
<reference evidence="6 7" key="1">
    <citation type="submission" date="2018-05" db="EMBL/GenBank/DDBJ databases">
        <title>Chitinophaga sp. K3CV102501T nov., isolated from isolated from a monsoon evergreen broad-leaved forest soil.</title>
        <authorList>
            <person name="Lv Y."/>
        </authorList>
    </citation>
    <scope>NUCLEOTIDE SEQUENCE [LARGE SCALE GENOMIC DNA]</scope>
    <source>
        <strain evidence="6 7">GDMCC 1.1325</strain>
    </source>
</reference>
<keyword evidence="4 5" id="KW-0472">Membrane</keyword>
<evidence type="ECO:0000256" key="4">
    <source>
        <dbReference type="ARBA" id="ARBA00023136"/>
    </source>
</evidence>
<evidence type="ECO:0000256" key="1">
    <source>
        <dbReference type="ARBA" id="ARBA00004141"/>
    </source>
</evidence>
<dbReference type="OrthoDB" id="9811373at2"/>
<dbReference type="AlphaFoldDB" id="A0A365XWA8"/>
<name>A0A365XWA8_9BACT</name>
<keyword evidence="7" id="KW-1185">Reference proteome</keyword>
<dbReference type="RefSeq" id="WP_113619394.1">
    <property type="nucleotide sequence ID" value="NZ_QFFJ01000002.1"/>
</dbReference>
<dbReference type="InterPro" id="IPR032808">
    <property type="entry name" value="DoxX"/>
</dbReference>
<feature type="transmembrane region" description="Helical" evidence="5">
    <location>
        <begin position="99"/>
        <end position="116"/>
    </location>
</feature>
<proteinExistence type="predicted"/>
<dbReference type="EMBL" id="QFFJ01000002">
    <property type="protein sequence ID" value="RBL90636.1"/>
    <property type="molecule type" value="Genomic_DNA"/>
</dbReference>
<organism evidence="6 7">
    <name type="scientific">Chitinophaga flava</name>
    <dbReference type="NCBI Taxonomy" id="2259036"/>
    <lineage>
        <taxon>Bacteria</taxon>
        <taxon>Pseudomonadati</taxon>
        <taxon>Bacteroidota</taxon>
        <taxon>Chitinophagia</taxon>
        <taxon>Chitinophagales</taxon>
        <taxon>Chitinophagaceae</taxon>
        <taxon>Chitinophaga</taxon>
    </lineage>
</organism>